<sequence>MSVEHAQVTPFYISVDGSVWKVEVVQRMIFKELYSGWLVLLFMRISIYCNADEITYTTGPNFPAIPDNVKAVKVGKSDVLVTWEMPESHRNQNLTYRVFYAPVQYRDTGKFFDVTGSTAAIIGSLSQDETYTIQVSSVSFHGQGPMSHPVTVTIRHLDDCLQCKSQEEKIVHCNCSNELLEETCRDACQFKCSNPESFDPADGCKNGCIPGWFGQYCNLSCPGMCSECDKVTGRCATCLLHWLGPYCNETCPPGLYGDQCNKVCHIYCNRCLNRSYCIECKKGRYGETCQNLCHQDCVTCNDEPHKCASCIRGKFLENGSVCLNCPEHCVSCAGRDNCTECQRGKYGPKCQMSCPSNCVTCTSSSQCHECVPNRDGNICQCNSKCRNIKRISPNNISEQCETGDVCQKGCPPLKMGIYCNHSCSQNCYKCDQLTGACFSCVSGFYGPTCNKTCGHCKPGSKGEIQCNKYTGKCADCLSGWHGWRCDEACSIGCRTTFCDRFSGMCEPCVTGFYGPRCTEECNRNCYNVTMSGCDKLSGACELCSDGFFGLSCNETCLGYCGKFPCRKQTGVCEKCPSGYYGDKCHKICNQRCSYSNTTKDICHRESGYCIQGCNPGWHNEFCQSPCSVTCIDSLCSQDTGLCLQGCIDGFTGDTCNLSITICFCRYTCTCKYIMIVLVTFCIVICCFAISVPLRVHGCKIVLVTCCKRRLSRGNPFALKHKMVNIGERKIWSFPINGRFCYLLHYPMTPATFDVVEKIMIRGQEYDRVCLSKLKNTATKCSFLINASRINCNRSIVVRIIAIFTWFGNWYYCWFLPNLR</sequence>
<dbReference type="PANTHER" id="PTHR24043">
    <property type="entry name" value="SCAVENGER RECEPTOR CLASS F"/>
    <property type="match status" value="1"/>
</dbReference>
<dbReference type="InterPro" id="IPR009030">
    <property type="entry name" value="Growth_fac_rcpt_cys_sf"/>
</dbReference>
<dbReference type="PROSITE" id="PS50853">
    <property type="entry name" value="FN3"/>
    <property type="match status" value="1"/>
</dbReference>
<dbReference type="SMART" id="SM00060">
    <property type="entry name" value="FN3"/>
    <property type="match status" value="1"/>
</dbReference>
<evidence type="ECO:0000259" key="3">
    <source>
        <dbReference type="PROSITE" id="PS50853"/>
    </source>
</evidence>
<gene>
    <name evidence="4" type="ORF">ACJMK2_013805</name>
</gene>
<keyword evidence="2" id="KW-0472">Membrane</keyword>
<reference evidence="4 5" key="1">
    <citation type="submission" date="2024-11" db="EMBL/GenBank/DDBJ databases">
        <title>Chromosome-level genome assembly of the freshwater bivalve Anodonta woodiana.</title>
        <authorList>
            <person name="Chen X."/>
        </authorList>
    </citation>
    <scope>NUCLEOTIDE SEQUENCE [LARGE SCALE GENOMIC DNA]</scope>
    <source>
        <strain evidence="4">MN2024</strain>
        <tissue evidence="4">Gills</tissue>
    </source>
</reference>
<keyword evidence="1" id="KW-0245">EGF-like domain</keyword>
<protein>
    <recommendedName>
        <fullName evidence="3">Fibronectin type-III domain-containing protein</fullName>
    </recommendedName>
</protein>
<keyword evidence="2" id="KW-0812">Transmembrane</keyword>
<feature type="transmembrane region" description="Helical" evidence="2">
    <location>
        <begin position="795"/>
        <end position="816"/>
    </location>
</feature>
<evidence type="ECO:0000256" key="1">
    <source>
        <dbReference type="ARBA" id="ARBA00022536"/>
    </source>
</evidence>
<dbReference type="Gene3D" id="2.60.40.10">
    <property type="entry name" value="Immunoglobulins"/>
    <property type="match status" value="1"/>
</dbReference>
<dbReference type="CDD" id="cd00063">
    <property type="entry name" value="FN3"/>
    <property type="match status" value="1"/>
</dbReference>
<dbReference type="InterPro" id="IPR042635">
    <property type="entry name" value="MEGF10/SREC1/2-like"/>
</dbReference>
<dbReference type="EMBL" id="JBJQND010000014">
    <property type="protein sequence ID" value="KAL3854540.1"/>
    <property type="molecule type" value="Genomic_DNA"/>
</dbReference>
<accession>A0ABD3UYL3</accession>
<keyword evidence="2" id="KW-1133">Transmembrane helix</keyword>
<name>A0ABD3UYL3_SINWO</name>
<feature type="transmembrane region" description="Helical" evidence="2">
    <location>
        <begin position="672"/>
        <end position="693"/>
    </location>
</feature>
<evidence type="ECO:0000313" key="4">
    <source>
        <dbReference type="EMBL" id="KAL3854540.1"/>
    </source>
</evidence>
<dbReference type="InterPro" id="IPR013783">
    <property type="entry name" value="Ig-like_fold"/>
</dbReference>
<dbReference type="InterPro" id="IPR000742">
    <property type="entry name" value="EGF"/>
</dbReference>
<dbReference type="AlphaFoldDB" id="A0ABD3UYL3"/>
<evidence type="ECO:0000313" key="5">
    <source>
        <dbReference type="Proteomes" id="UP001634394"/>
    </source>
</evidence>
<dbReference type="SMART" id="SM00181">
    <property type="entry name" value="EGF"/>
    <property type="match status" value="9"/>
</dbReference>
<dbReference type="InterPro" id="IPR003961">
    <property type="entry name" value="FN3_dom"/>
</dbReference>
<dbReference type="PANTHER" id="PTHR24043:SF8">
    <property type="entry name" value="EGF-LIKE DOMAIN-CONTAINING PROTEIN"/>
    <property type="match status" value="1"/>
</dbReference>
<feature type="domain" description="Fibronectin type-III" evidence="3">
    <location>
        <begin position="65"/>
        <end position="157"/>
    </location>
</feature>
<organism evidence="4 5">
    <name type="scientific">Sinanodonta woodiana</name>
    <name type="common">Chinese pond mussel</name>
    <name type="synonym">Anodonta woodiana</name>
    <dbReference type="NCBI Taxonomy" id="1069815"/>
    <lineage>
        <taxon>Eukaryota</taxon>
        <taxon>Metazoa</taxon>
        <taxon>Spiralia</taxon>
        <taxon>Lophotrochozoa</taxon>
        <taxon>Mollusca</taxon>
        <taxon>Bivalvia</taxon>
        <taxon>Autobranchia</taxon>
        <taxon>Heteroconchia</taxon>
        <taxon>Palaeoheterodonta</taxon>
        <taxon>Unionida</taxon>
        <taxon>Unionoidea</taxon>
        <taxon>Unionidae</taxon>
        <taxon>Unioninae</taxon>
        <taxon>Sinanodonta</taxon>
    </lineage>
</organism>
<dbReference type="InterPro" id="IPR036116">
    <property type="entry name" value="FN3_sf"/>
</dbReference>
<dbReference type="Proteomes" id="UP001634394">
    <property type="component" value="Unassembled WGS sequence"/>
</dbReference>
<dbReference type="Gene3D" id="2.170.300.10">
    <property type="entry name" value="Tie2 ligand-binding domain superfamily"/>
    <property type="match status" value="2"/>
</dbReference>
<proteinExistence type="predicted"/>
<dbReference type="SUPFAM" id="SSF57184">
    <property type="entry name" value="Growth factor receptor domain"/>
    <property type="match status" value="1"/>
</dbReference>
<dbReference type="SUPFAM" id="SSF49265">
    <property type="entry name" value="Fibronectin type III"/>
    <property type="match status" value="1"/>
</dbReference>
<keyword evidence="5" id="KW-1185">Reference proteome</keyword>
<dbReference type="Pfam" id="PF00041">
    <property type="entry name" value="fn3"/>
    <property type="match status" value="1"/>
</dbReference>
<comment type="caution">
    <text evidence="4">The sequence shown here is derived from an EMBL/GenBank/DDBJ whole genome shotgun (WGS) entry which is preliminary data.</text>
</comment>
<evidence type="ECO:0000256" key="2">
    <source>
        <dbReference type="SAM" id="Phobius"/>
    </source>
</evidence>